<evidence type="ECO:0000313" key="1">
    <source>
        <dbReference type="EMBL" id="KAG6949647.1"/>
    </source>
</evidence>
<proteinExistence type="predicted"/>
<sequence>MIADLLQRIKTSKKETELDVDKQVVEAVRVVMGQTLESVMVLLAGLDVQASLKYVVSPAIAGELVTVQEVEVVMTLVVKQHARLVVHLDAVAVLEQVVVGEREHGVDVEIQKVASVMEAVKGQEQEIIVM</sequence>
<gene>
    <name evidence="1" type="ORF">JG687_00014724</name>
</gene>
<protein>
    <submittedName>
        <fullName evidence="1">Uncharacterized protein</fullName>
    </submittedName>
</protein>
<dbReference type="AlphaFoldDB" id="A0A8T1TVR9"/>
<dbReference type="Proteomes" id="UP000688947">
    <property type="component" value="Unassembled WGS sequence"/>
</dbReference>
<name>A0A8T1TVR9_9STRA</name>
<dbReference type="VEuPathDB" id="FungiDB:PC110_g18284"/>
<comment type="caution">
    <text evidence="1">The sequence shown here is derived from an EMBL/GenBank/DDBJ whole genome shotgun (WGS) entry which is preliminary data.</text>
</comment>
<organism evidence="1 2">
    <name type="scientific">Phytophthora cactorum</name>
    <dbReference type="NCBI Taxonomy" id="29920"/>
    <lineage>
        <taxon>Eukaryota</taxon>
        <taxon>Sar</taxon>
        <taxon>Stramenopiles</taxon>
        <taxon>Oomycota</taxon>
        <taxon>Peronosporomycetes</taxon>
        <taxon>Peronosporales</taxon>
        <taxon>Peronosporaceae</taxon>
        <taxon>Phytophthora</taxon>
    </lineage>
</organism>
<reference evidence="1" key="1">
    <citation type="submission" date="2021-01" db="EMBL/GenBank/DDBJ databases">
        <title>Phytophthora aleatoria, a newly-described species from Pinus radiata is distinct from Phytophthora cactorum isolates based on comparative genomics.</title>
        <authorList>
            <person name="Mcdougal R."/>
            <person name="Panda P."/>
            <person name="Williams N."/>
            <person name="Studholme D.J."/>
        </authorList>
    </citation>
    <scope>NUCLEOTIDE SEQUENCE</scope>
    <source>
        <strain evidence="1">NZFS 3830</strain>
    </source>
</reference>
<accession>A0A8T1TVR9</accession>
<dbReference type="OrthoDB" id="10341631at2759"/>
<dbReference type="EMBL" id="JAENGZ010001223">
    <property type="protein sequence ID" value="KAG6949647.1"/>
    <property type="molecule type" value="Genomic_DNA"/>
</dbReference>
<evidence type="ECO:0000313" key="2">
    <source>
        <dbReference type="Proteomes" id="UP000688947"/>
    </source>
</evidence>